<dbReference type="InterPro" id="IPR036895">
    <property type="entry name" value="Uracil-DNA_glycosylase-like_sf"/>
</dbReference>
<proteinExistence type="predicted"/>
<gene>
    <name evidence="2" type="ORF">ACFFJD_09700</name>
</gene>
<evidence type="ECO:0000256" key="1">
    <source>
        <dbReference type="SAM" id="MobiDB-lite"/>
    </source>
</evidence>
<comment type="caution">
    <text evidence="2">The sequence shown here is derived from an EMBL/GenBank/DDBJ whole genome shotgun (WGS) entry which is preliminary data.</text>
</comment>
<protein>
    <submittedName>
        <fullName evidence="2">Uracil-DNA glycosylase</fullName>
    </submittedName>
</protein>
<feature type="region of interest" description="Disordered" evidence="1">
    <location>
        <begin position="759"/>
        <end position="792"/>
    </location>
</feature>
<dbReference type="RefSeq" id="WP_382363541.1">
    <property type="nucleotide sequence ID" value="NZ_JBHLWV010000020.1"/>
</dbReference>
<dbReference type="EMBL" id="JBHLWV010000020">
    <property type="protein sequence ID" value="MFC0315121.1"/>
    <property type="molecule type" value="Genomic_DNA"/>
</dbReference>
<dbReference type="SUPFAM" id="SSF52141">
    <property type="entry name" value="Uracil-DNA glycosylase-like"/>
    <property type="match status" value="1"/>
</dbReference>
<accession>A0ABV6H8B4</accession>
<reference evidence="2 3" key="1">
    <citation type="submission" date="2024-09" db="EMBL/GenBank/DDBJ databases">
        <authorList>
            <person name="Sun Q."/>
            <person name="Mori K."/>
        </authorList>
    </citation>
    <scope>NUCLEOTIDE SEQUENCE [LARGE SCALE GENOMIC DNA]</scope>
    <source>
        <strain evidence="2 3">CCM 7957</strain>
    </source>
</reference>
<keyword evidence="3" id="KW-1185">Reference proteome</keyword>
<sequence>MSGAIFITVPGGRPRAVYHVTVTCEVFAADLDLARLADPEATALGVSRHWARSHGIPCACCLPELAETLHAHELAKDCVVLDESGERPAALMHWRKDTERRWWGLVVFPTEPPTWEVLPADSLRVASTPESETEAAESAPIPAAAYPQPVAKRGGDPAHQALLIAGRDDPHVAPINEYVDNLVELTGEWQPYVAPTYGGVNARLLSLFQDPGPKTRVQQGTGMLSVENPDDSAARYLDLLERHGIDVADTQSWNSYPWYLGTTPHGPTDEQLRRGTSALADLRRLLPQLHVVLLHGKAARKAWALLAAANPDLVEGITTIETYHTSLRVVEGKSPAERARREARLDADFARAASVLLAAEPASPVQEAPPEADSGPSREIAVPEPDEVVVSAHDEGLLVYGDPRMVEQYLAQLSRATRDAVATPIKPKDLASVMANVAAGANIAAHRGSFVRLSPDSLKLLRAHGVVPGTGGYNRMFVHGGGGKIAGQLQWKTMPVGPSQAMAVQMFAMQMALKTAIASVEDAVKQVQNTVNQILRLVQADRVGDVVGHHRTLKRAVTDFEQYGVLLKADWDAVASLGPSLEQVVAKLHDHLRKTVRTFDANLQIGDRADSLRSAVSDADFGESLRLLIVTQDAMFLWQVLRIEQVRDTEPEKLDHAIRTARKTLLQHARDDEQLYRQASRNLEAVRKIKPLEAVRFPSTGKLRADTDTLHHDLDLFAQSRRLQVITWTPRTDPGLADAAAEARARVGAAARIPAQVIANRKAQAAGKTPPRKVKPSTPLKKPSSIKKPKKP</sequence>
<evidence type="ECO:0000313" key="2">
    <source>
        <dbReference type="EMBL" id="MFC0315121.1"/>
    </source>
</evidence>
<dbReference type="CDD" id="cd10035">
    <property type="entry name" value="UDG_like"/>
    <property type="match status" value="1"/>
</dbReference>
<name>A0ABV6H8B4_9ACTN</name>
<evidence type="ECO:0000313" key="3">
    <source>
        <dbReference type="Proteomes" id="UP001589783"/>
    </source>
</evidence>
<dbReference type="Proteomes" id="UP001589783">
    <property type="component" value="Unassembled WGS sequence"/>
</dbReference>
<organism evidence="2 3">
    <name type="scientific">Gordonia phosphorivorans</name>
    <dbReference type="NCBI Taxonomy" id="1056982"/>
    <lineage>
        <taxon>Bacteria</taxon>
        <taxon>Bacillati</taxon>
        <taxon>Actinomycetota</taxon>
        <taxon>Actinomycetes</taxon>
        <taxon>Mycobacteriales</taxon>
        <taxon>Gordoniaceae</taxon>
        <taxon>Gordonia</taxon>
    </lineage>
</organism>
<feature type="region of interest" description="Disordered" evidence="1">
    <location>
        <begin position="360"/>
        <end position="379"/>
    </location>
</feature>